<dbReference type="RefSeq" id="WP_183908163.1">
    <property type="nucleotide sequence ID" value="NZ_JACHXZ010000001.1"/>
</dbReference>
<protein>
    <submittedName>
        <fullName evidence="6">DNA-binding transcriptional LysR family regulator</fullName>
    </submittedName>
</protein>
<dbReference type="Pfam" id="PF00126">
    <property type="entry name" value="HTH_1"/>
    <property type="match status" value="1"/>
</dbReference>
<dbReference type="Pfam" id="PF03466">
    <property type="entry name" value="LysR_substrate"/>
    <property type="match status" value="1"/>
</dbReference>
<dbReference type="InterPro" id="IPR000847">
    <property type="entry name" value="LysR_HTH_N"/>
</dbReference>
<comment type="caution">
    <text evidence="6">The sequence shown here is derived from an EMBL/GenBank/DDBJ whole genome shotgun (WGS) entry which is preliminary data.</text>
</comment>
<dbReference type="InterPro" id="IPR036388">
    <property type="entry name" value="WH-like_DNA-bd_sf"/>
</dbReference>
<dbReference type="GO" id="GO:0003677">
    <property type="term" value="F:DNA binding"/>
    <property type="evidence" value="ECO:0007669"/>
    <property type="project" value="UniProtKB-KW"/>
</dbReference>
<feature type="domain" description="HTH lysR-type" evidence="5">
    <location>
        <begin position="1"/>
        <end position="59"/>
    </location>
</feature>
<dbReference type="CDD" id="cd08422">
    <property type="entry name" value="PBP2_CrgA_like"/>
    <property type="match status" value="1"/>
</dbReference>
<dbReference type="FunFam" id="1.10.10.10:FF:000001">
    <property type="entry name" value="LysR family transcriptional regulator"/>
    <property type="match status" value="1"/>
</dbReference>
<evidence type="ECO:0000256" key="2">
    <source>
        <dbReference type="ARBA" id="ARBA00023015"/>
    </source>
</evidence>
<organism evidence="6 7">
    <name type="scientific">Simiduia aestuariiviva</name>
    <dbReference type="NCBI Taxonomy" id="1510459"/>
    <lineage>
        <taxon>Bacteria</taxon>
        <taxon>Pseudomonadati</taxon>
        <taxon>Pseudomonadota</taxon>
        <taxon>Gammaproteobacteria</taxon>
        <taxon>Cellvibrionales</taxon>
        <taxon>Cellvibrionaceae</taxon>
        <taxon>Simiduia</taxon>
    </lineage>
</organism>
<keyword evidence="7" id="KW-1185">Reference proteome</keyword>
<dbReference type="PROSITE" id="PS50931">
    <property type="entry name" value="HTH_LYSR"/>
    <property type="match status" value="1"/>
</dbReference>
<dbReference type="SUPFAM" id="SSF53850">
    <property type="entry name" value="Periplasmic binding protein-like II"/>
    <property type="match status" value="1"/>
</dbReference>
<keyword evidence="3 6" id="KW-0238">DNA-binding</keyword>
<dbReference type="EMBL" id="JACHXZ010000001">
    <property type="protein sequence ID" value="MBB3167440.1"/>
    <property type="molecule type" value="Genomic_DNA"/>
</dbReference>
<dbReference type="InterPro" id="IPR036390">
    <property type="entry name" value="WH_DNA-bd_sf"/>
</dbReference>
<accession>A0A839ULI7</accession>
<evidence type="ECO:0000256" key="3">
    <source>
        <dbReference type="ARBA" id="ARBA00023125"/>
    </source>
</evidence>
<dbReference type="GO" id="GO:0003700">
    <property type="term" value="F:DNA-binding transcription factor activity"/>
    <property type="evidence" value="ECO:0007669"/>
    <property type="project" value="InterPro"/>
</dbReference>
<dbReference type="PANTHER" id="PTHR30537:SF5">
    <property type="entry name" value="HTH-TYPE TRANSCRIPTIONAL ACTIVATOR TTDR-RELATED"/>
    <property type="match status" value="1"/>
</dbReference>
<evidence type="ECO:0000256" key="4">
    <source>
        <dbReference type="ARBA" id="ARBA00023163"/>
    </source>
</evidence>
<evidence type="ECO:0000256" key="1">
    <source>
        <dbReference type="ARBA" id="ARBA00009437"/>
    </source>
</evidence>
<dbReference type="Proteomes" id="UP000559987">
    <property type="component" value="Unassembled WGS sequence"/>
</dbReference>
<dbReference type="InterPro" id="IPR005119">
    <property type="entry name" value="LysR_subst-bd"/>
</dbReference>
<evidence type="ECO:0000313" key="7">
    <source>
        <dbReference type="Proteomes" id="UP000559987"/>
    </source>
</evidence>
<evidence type="ECO:0000259" key="5">
    <source>
        <dbReference type="PROSITE" id="PS50931"/>
    </source>
</evidence>
<dbReference type="PANTHER" id="PTHR30537">
    <property type="entry name" value="HTH-TYPE TRANSCRIPTIONAL REGULATOR"/>
    <property type="match status" value="1"/>
</dbReference>
<gene>
    <name evidence="6" type="ORF">FHS30_000616</name>
</gene>
<name>A0A839ULI7_9GAMM</name>
<comment type="similarity">
    <text evidence="1">Belongs to the LysR transcriptional regulatory family.</text>
</comment>
<dbReference type="SUPFAM" id="SSF46785">
    <property type="entry name" value="Winged helix' DNA-binding domain"/>
    <property type="match status" value="1"/>
</dbReference>
<proteinExistence type="inferred from homology"/>
<dbReference type="Gene3D" id="3.40.190.290">
    <property type="match status" value="1"/>
</dbReference>
<sequence length="301" mass="33360">MGQLEELENFVRIAEAGGIGRAAEQLGQAKSAVSRKLTMLENRLGTRLIARTTRRWHLTEAGQRCYQQALRLLDANAELAAQVNPDNHRLQGRLRIAAPLTFGVAHLPPAIQAFGERYPGLTIELELADQFVNLIEAGVDLSLRIGDLADSNLRARKLAPISLCLVAAPDYLKRAGTPLQPNDLRHHRLLHYTTSGHSSITLHGPEGHPHSIEWRSSLKANNGEFLNAMAVQGYGIAVSPRFICWQDLAAGRLVPVLGDYSLAGRSLYAVYPASRFVPQRVRLFIDFLVAFFGEQSYWEKP</sequence>
<dbReference type="InterPro" id="IPR058163">
    <property type="entry name" value="LysR-type_TF_proteobact-type"/>
</dbReference>
<dbReference type="Gene3D" id="1.10.10.10">
    <property type="entry name" value="Winged helix-like DNA-binding domain superfamily/Winged helix DNA-binding domain"/>
    <property type="match status" value="1"/>
</dbReference>
<evidence type="ECO:0000313" key="6">
    <source>
        <dbReference type="EMBL" id="MBB3167440.1"/>
    </source>
</evidence>
<keyword evidence="2" id="KW-0805">Transcription regulation</keyword>
<reference evidence="6 7" key="1">
    <citation type="submission" date="2020-08" db="EMBL/GenBank/DDBJ databases">
        <title>Genomic Encyclopedia of Type Strains, Phase III (KMG-III): the genomes of soil and plant-associated and newly described type strains.</title>
        <authorList>
            <person name="Whitman W."/>
        </authorList>
    </citation>
    <scope>NUCLEOTIDE SEQUENCE [LARGE SCALE GENOMIC DNA]</scope>
    <source>
        <strain evidence="6 7">CECT 8571</strain>
    </source>
</reference>
<dbReference type="AlphaFoldDB" id="A0A839ULI7"/>
<keyword evidence="4" id="KW-0804">Transcription</keyword>